<accession>A0ABN1QYS7</accession>
<protein>
    <submittedName>
        <fullName evidence="2">Uncharacterized protein</fullName>
    </submittedName>
</protein>
<proteinExistence type="predicted"/>
<dbReference type="Proteomes" id="UP001499967">
    <property type="component" value="Unassembled WGS sequence"/>
</dbReference>
<evidence type="ECO:0000313" key="3">
    <source>
        <dbReference type="Proteomes" id="UP001499967"/>
    </source>
</evidence>
<comment type="caution">
    <text evidence="2">The sequence shown here is derived from an EMBL/GenBank/DDBJ whole genome shotgun (WGS) entry which is preliminary data.</text>
</comment>
<feature type="compositionally biased region" description="Basic and acidic residues" evidence="1">
    <location>
        <begin position="1"/>
        <end position="12"/>
    </location>
</feature>
<feature type="region of interest" description="Disordered" evidence="1">
    <location>
        <begin position="1"/>
        <end position="50"/>
    </location>
</feature>
<feature type="region of interest" description="Disordered" evidence="1">
    <location>
        <begin position="568"/>
        <end position="632"/>
    </location>
</feature>
<feature type="compositionally biased region" description="Basic and acidic residues" evidence="1">
    <location>
        <begin position="155"/>
        <end position="168"/>
    </location>
</feature>
<feature type="compositionally biased region" description="Low complexity" evidence="1">
    <location>
        <begin position="32"/>
        <end position="43"/>
    </location>
</feature>
<keyword evidence="3" id="KW-1185">Reference proteome</keyword>
<name>A0ABN1QYS7_9PSEU</name>
<evidence type="ECO:0000256" key="1">
    <source>
        <dbReference type="SAM" id="MobiDB-lite"/>
    </source>
</evidence>
<evidence type="ECO:0000313" key="2">
    <source>
        <dbReference type="EMBL" id="GAA0948984.1"/>
    </source>
</evidence>
<organism evidence="2 3">
    <name type="scientific">Pseudonocardia zijingensis</name>
    <dbReference type="NCBI Taxonomy" id="153376"/>
    <lineage>
        <taxon>Bacteria</taxon>
        <taxon>Bacillati</taxon>
        <taxon>Actinomycetota</taxon>
        <taxon>Actinomycetes</taxon>
        <taxon>Pseudonocardiales</taxon>
        <taxon>Pseudonocardiaceae</taxon>
        <taxon>Pseudonocardia</taxon>
    </lineage>
</organism>
<gene>
    <name evidence="2" type="ORF">GCM10009559_48910</name>
</gene>
<feature type="region of interest" description="Disordered" evidence="1">
    <location>
        <begin position="151"/>
        <end position="227"/>
    </location>
</feature>
<sequence>MAGVGERAEHQRPLVRIGELQPADGHGGVGHQLLQDLPDLPQQPRRRAHLDEPDVVLQLQAQPVAGEGHQRHRVVRERGGGEPAHRQALVGRAVDLGEVLDDHERVEQGAQAARPGELRQPGVLVVEHGGLLVLQAAHHGADGLVLRPRHRHRHGVDQQADHGVDARHGLPGPSGHRGAEDHRVVAEGAPQQHAPGGVQHGADGDPEVAGGAGESGRLLGRKHVGDDAVRAHRRARVGVDEQGGLVHTGQRLRPHRARLPRVGGGEGGDVPAQRHGGHAARRAAVGVDDVVEHQRVRPAVGDDVVHRLHQPVVGGGQRHHAVAQQRRLGQVERPGPVGGGHPLQLGQGLGVRAVAEVDHPPVELDAPADHLDDPPVGEVAEPGAQGGVALDHHGHRVAQRVRVERAGELGDLLDAVGVDRVVPVARVEVHALLQGKQRQHVLQAGHRAFQLGHVGGVERDVREVRRRVPRDGLVACDGAEQLHPAPGQRRHLVLVEHGGGPAEPRRQLRPVGGVDGDGVDLEGARQRHPRVAVLADLRSGGEAAQVVEQHGRCRREVRRTREVAQRAVAQAGAGHRPQLLLDPLHHRGRPARRDIEGDRVERGEPADGAGEVDVAPQQLGLPAVPLHLQQQP</sequence>
<feature type="compositionally biased region" description="Basic and acidic residues" evidence="1">
    <location>
        <begin position="591"/>
        <end position="605"/>
    </location>
</feature>
<reference evidence="2 3" key="1">
    <citation type="journal article" date="2019" name="Int. J. Syst. Evol. Microbiol.">
        <title>The Global Catalogue of Microorganisms (GCM) 10K type strain sequencing project: providing services to taxonomists for standard genome sequencing and annotation.</title>
        <authorList>
            <consortium name="The Broad Institute Genomics Platform"/>
            <consortium name="The Broad Institute Genome Sequencing Center for Infectious Disease"/>
            <person name="Wu L."/>
            <person name="Ma J."/>
        </authorList>
    </citation>
    <scope>NUCLEOTIDE SEQUENCE [LARGE SCALE GENOMIC DNA]</scope>
    <source>
        <strain evidence="2 3">JCM 11117</strain>
    </source>
</reference>
<dbReference type="EMBL" id="BAAAHP010000146">
    <property type="protein sequence ID" value="GAA0948984.1"/>
    <property type="molecule type" value="Genomic_DNA"/>
</dbReference>